<evidence type="ECO:0000256" key="1">
    <source>
        <dbReference type="SAM" id="MobiDB-lite"/>
    </source>
</evidence>
<name>A0A445D1U3_ARAHY</name>
<protein>
    <recommendedName>
        <fullName evidence="2">FAR1 domain-containing protein</fullName>
    </recommendedName>
</protein>
<dbReference type="Proteomes" id="UP000289738">
    <property type="component" value="Chromosome A05"/>
</dbReference>
<feature type="domain" description="FAR1" evidence="2">
    <location>
        <begin position="112"/>
        <end position="179"/>
    </location>
</feature>
<dbReference type="Pfam" id="PF03101">
    <property type="entry name" value="FAR1"/>
    <property type="match status" value="1"/>
</dbReference>
<sequence length="183" mass="20120">MATSQDERVSSECHPSCTPPDKDTLMECDLVEPLGCDMSTVAVVSSDQPQNISGDVVVDVEKSNQAAQLSDVTDVGSEEMELGNELPDHGCLQEDEIPKVGMRFAQLQMAHDFYVTYAKKVGFAIKIRTTTFDNITKAPINQAIHCNRHGYCESCVKVPTRKTISAAGCKARIYVKFDKDVQD</sequence>
<keyword evidence="4" id="KW-1185">Reference proteome</keyword>
<evidence type="ECO:0000313" key="4">
    <source>
        <dbReference type="Proteomes" id="UP000289738"/>
    </source>
</evidence>
<feature type="region of interest" description="Disordered" evidence="1">
    <location>
        <begin position="1"/>
        <end position="22"/>
    </location>
</feature>
<proteinExistence type="predicted"/>
<evidence type="ECO:0000259" key="2">
    <source>
        <dbReference type="Pfam" id="PF03101"/>
    </source>
</evidence>
<feature type="compositionally biased region" description="Basic and acidic residues" evidence="1">
    <location>
        <begin position="1"/>
        <end position="11"/>
    </location>
</feature>
<comment type="caution">
    <text evidence="3">The sequence shown here is derived from an EMBL/GenBank/DDBJ whole genome shotgun (WGS) entry which is preliminary data.</text>
</comment>
<evidence type="ECO:0000313" key="3">
    <source>
        <dbReference type="EMBL" id="RYR57156.1"/>
    </source>
</evidence>
<organism evidence="3 4">
    <name type="scientific">Arachis hypogaea</name>
    <name type="common">Peanut</name>
    <dbReference type="NCBI Taxonomy" id="3818"/>
    <lineage>
        <taxon>Eukaryota</taxon>
        <taxon>Viridiplantae</taxon>
        <taxon>Streptophyta</taxon>
        <taxon>Embryophyta</taxon>
        <taxon>Tracheophyta</taxon>
        <taxon>Spermatophyta</taxon>
        <taxon>Magnoliopsida</taxon>
        <taxon>eudicotyledons</taxon>
        <taxon>Gunneridae</taxon>
        <taxon>Pentapetalae</taxon>
        <taxon>rosids</taxon>
        <taxon>fabids</taxon>
        <taxon>Fabales</taxon>
        <taxon>Fabaceae</taxon>
        <taxon>Papilionoideae</taxon>
        <taxon>50 kb inversion clade</taxon>
        <taxon>dalbergioids sensu lato</taxon>
        <taxon>Dalbergieae</taxon>
        <taxon>Pterocarpus clade</taxon>
        <taxon>Arachis</taxon>
    </lineage>
</organism>
<accession>A0A445D1U3</accession>
<dbReference type="AlphaFoldDB" id="A0A445D1U3"/>
<dbReference type="EMBL" id="SDMP01000005">
    <property type="protein sequence ID" value="RYR57156.1"/>
    <property type="molecule type" value="Genomic_DNA"/>
</dbReference>
<reference evidence="3 4" key="1">
    <citation type="submission" date="2019-01" db="EMBL/GenBank/DDBJ databases">
        <title>Sequencing of cultivated peanut Arachis hypogaea provides insights into genome evolution and oil improvement.</title>
        <authorList>
            <person name="Chen X."/>
        </authorList>
    </citation>
    <scope>NUCLEOTIDE SEQUENCE [LARGE SCALE GENOMIC DNA]</scope>
    <source>
        <strain evidence="4">cv. Fuhuasheng</strain>
        <tissue evidence="3">Leaves</tissue>
    </source>
</reference>
<gene>
    <name evidence="3" type="ORF">Ahy_A05g022902</name>
</gene>
<dbReference type="InterPro" id="IPR004330">
    <property type="entry name" value="FAR1_DNA_bnd_dom"/>
</dbReference>
<dbReference type="PANTHER" id="PTHR46328">
    <property type="entry name" value="FAR-RED IMPAIRED RESPONSIVE (FAR1) FAMILY PROTEIN-RELATED"/>
    <property type="match status" value="1"/>
</dbReference>